<dbReference type="GeneTree" id="ENSGT00950000183604"/>
<comment type="subcellular location">
    <subcellularLocation>
        <location evidence="1">Secreted</location>
    </subcellularLocation>
</comment>
<feature type="chain" id="PRO_5034838873" description="Lipid-binding serum glycoprotein N-terminal domain-containing protein" evidence="6">
    <location>
        <begin position="20"/>
        <end position="305"/>
    </location>
</feature>
<dbReference type="AlphaFoldDB" id="A0A8C6DUU5"/>
<dbReference type="GO" id="GO:0070062">
    <property type="term" value="C:extracellular exosome"/>
    <property type="evidence" value="ECO:0007669"/>
    <property type="project" value="TreeGrafter"/>
</dbReference>
<dbReference type="GO" id="GO:0001530">
    <property type="term" value="F:lipopolysaccharide binding"/>
    <property type="evidence" value="ECO:0007669"/>
    <property type="project" value="TreeGrafter"/>
</dbReference>
<dbReference type="GO" id="GO:0030141">
    <property type="term" value="C:secretory granule"/>
    <property type="evidence" value="ECO:0007669"/>
    <property type="project" value="TreeGrafter"/>
</dbReference>
<keyword evidence="3" id="KW-0964">Secreted</keyword>
<evidence type="ECO:0000256" key="2">
    <source>
        <dbReference type="ARBA" id="ARBA00009020"/>
    </source>
</evidence>
<feature type="domain" description="Lipid-binding serum glycoprotein N-terminal" evidence="7">
    <location>
        <begin position="74"/>
        <end position="225"/>
    </location>
</feature>
<dbReference type="Pfam" id="PF01273">
    <property type="entry name" value="LBP_BPI_CETP"/>
    <property type="match status" value="1"/>
</dbReference>
<dbReference type="PANTHER" id="PTHR47145:SF1">
    <property type="entry name" value="BPI FOLD-CONTAINING FAMILY A MEMBER 2"/>
    <property type="match status" value="1"/>
</dbReference>
<evidence type="ECO:0000256" key="1">
    <source>
        <dbReference type="ARBA" id="ARBA00004613"/>
    </source>
</evidence>
<evidence type="ECO:0000256" key="3">
    <source>
        <dbReference type="ARBA" id="ARBA00022525"/>
    </source>
</evidence>
<proteinExistence type="inferred from homology"/>
<dbReference type="PANTHER" id="PTHR47145">
    <property type="entry name" value="BPI FOLD-CONTAINING FAMILY A MEMBER 2"/>
    <property type="match status" value="1"/>
</dbReference>
<keyword evidence="4 6" id="KW-0732">Signal</keyword>
<protein>
    <recommendedName>
        <fullName evidence="7">Lipid-binding serum glycoprotein N-terminal domain-containing protein</fullName>
    </recommendedName>
</protein>
<dbReference type="InterPro" id="IPR017942">
    <property type="entry name" value="Lipid-bd_serum_glycop_N"/>
</dbReference>
<organism evidence="8 9">
    <name type="scientific">Moschus moschiferus</name>
    <name type="common">Siberian musk deer</name>
    <name type="synonym">Moschus sibiricus</name>
    <dbReference type="NCBI Taxonomy" id="68415"/>
    <lineage>
        <taxon>Eukaryota</taxon>
        <taxon>Metazoa</taxon>
        <taxon>Chordata</taxon>
        <taxon>Craniata</taxon>
        <taxon>Vertebrata</taxon>
        <taxon>Euteleostomi</taxon>
        <taxon>Mammalia</taxon>
        <taxon>Eutheria</taxon>
        <taxon>Laurasiatheria</taxon>
        <taxon>Artiodactyla</taxon>
        <taxon>Ruminantia</taxon>
        <taxon>Pecora</taxon>
        <taxon>Moschidae</taxon>
        <taxon>Moschus</taxon>
    </lineage>
</organism>
<dbReference type="InterPro" id="IPR017943">
    <property type="entry name" value="Bactericidal_perm-incr_a/b_dom"/>
</dbReference>
<dbReference type="Gene3D" id="3.15.10.10">
    <property type="entry name" value="Bactericidal permeability-increasing protein, domain 1"/>
    <property type="match status" value="1"/>
</dbReference>
<dbReference type="InterPro" id="IPR052507">
    <property type="entry name" value="BPI_fold-antibacterial"/>
</dbReference>
<dbReference type="SUPFAM" id="SSF55394">
    <property type="entry name" value="Bactericidal permeability-increasing protein, BPI"/>
    <property type="match status" value="1"/>
</dbReference>
<comment type="similarity">
    <text evidence="2">Belongs to the BPI/LBP/Plunc superfamily. Plunc family.</text>
</comment>
<sequence>MLQLSKLVLLCGLLTGTSASLPDNNVVRELQSALKKGLETDDSASEPIFEKVKADFESLQDFTCWEMITVKEVLNEKIQEIALDKHNTKNLQLLPRCLRLTIRSINIGNITFQGTSEGTSINLRIPITAKVILTLPLLGAIVDLTRNFVLQTSISFKIAENGTLMLVTGDCTYTPAKILLPVVNRPVSSLTGLISNIRRTLTTLVNEVEDYIVQFVLCPRIRTVITSSNENLVRNLNRKSQPGEAVGGSLCRLPRAGTLLYACLTGRPGQGTLEKFRILCPEQVRRVWLGERCPCRRRASVTLLP</sequence>
<dbReference type="Ensembl" id="ENSMMST00000018813.1">
    <property type="protein sequence ID" value="ENSMMSP00000017024.1"/>
    <property type="gene ID" value="ENSMMSG00000012944.1"/>
</dbReference>
<feature type="signal peptide" evidence="6">
    <location>
        <begin position="1"/>
        <end position="19"/>
    </location>
</feature>
<accession>A0A8C6DUU5</accession>
<keyword evidence="5" id="KW-1015">Disulfide bond</keyword>
<name>A0A8C6DUU5_MOSMO</name>
<keyword evidence="9" id="KW-1185">Reference proteome</keyword>
<evidence type="ECO:0000313" key="9">
    <source>
        <dbReference type="Proteomes" id="UP000694544"/>
    </source>
</evidence>
<evidence type="ECO:0000313" key="8">
    <source>
        <dbReference type="Ensembl" id="ENSMMSP00000017024.1"/>
    </source>
</evidence>
<dbReference type="Proteomes" id="UP000694544">
    <property type="component" value="Unplaced"/>
</dbReference>
<reference evidence="8" key="2">
    <citation type="submission" date="2025-09" db="UniProtKB">
        <authorList>
            <consortium name="Ensembl"/>
        </authorList>
    </citation>
    <scope>IDENTIFICATION</scope>
</reference>
<evidence type="ECO:0000259" key="7">
    <source>
        <dbReference type="Pfam" id="PF01273"/>
    </source>
</evidence>
<evidence type="ECO:0000256" key="4">
    <source>
        <dbReference type="ARBA" id="ARBA00022729"/>
    </source>
</evidence>
<evidence type="ECO:0000256" key="6">
    <source>
        <dbReference type="SAM" id="SignalP"/>
    </source>
</evidence>
<evidence type="ECO:0000256" key="5">
    <source>
        <dbReference type="ARBA" id="ARBA00023157"/>
    </source>
</evidence>
<reference evidence="8" key="1">
    <citation type="submission" date="2025-08" db="UniProtKB">
        <authorList>
            <consortium name="Ensembl"/>
        </authorList>
    </citation>
    <scope>IDENTIFICATION</scope>
</reference>